<dbReference type="Gramene" id="Zm00001eb105710_T003">
    <property type="protein sequence ID" value="Zm00001eb105710_P003"/>
    <property type="gene ID" value="Zm00001eb105710"/>
</dbReference>
<keyword evidence="5" id="KW-1185">Reference proteome</keyword>
<dbReference type="GO" id="GO:0010073">
    <property type="term" value="P:meristem maintenance"/>
    <property type="evidence" value="ECO:0007669"/>
    <property type="project" value="InterPro"/>
</dbReference>
<reference evidence="4" key="4">
    <citation type="submission" date="2021-05" db="UniProtKB">
        <authorList>
            <consortium name="EnsemblPlants"/>
        </authorList>
    </citation>
    <scope>IDENTIFICATION</scope>
    <source>
        <strain evidence="4">cv. B73</strain>
    </source>
</reference>
<feature type="region of interest" description="Disordered" evidence="1">
    <location>
        <begin position="374"/>
        <end position="409"/>
    </location>
</feature>
<feature type="compositionally biased region" description="Basic and acidic residues" evidence="1">
    <location>
        <begin position="476"/>
        <end position="485"/>
    </location>
</feature>
<reference evidence="3" key="1">
    <citation type="journal article" date="2009" name="PLoS Genet.">
        <title>Sequencing, mapping, and analysis of 27,455 maize full-length cDNAs.</title>
        <authorList>
            <person name="Soderlund C."/>
            <person name="Descour A."/>
            <person name="Kudrna D."/>
            <person name="Bomhoff M."/>
            <person name="Boyd L."/>
            <person name="Currie J."/>
            <person name="Angelova A."/>
            <person name="Collura K."/>
            <person name="Wissotski M."/>
            <person name="Ashley E."/>
            <person name="Morrow D."/>
            <person name="Fernandes J."/>
            <person name="Walbot V."/>
            <person name="Yu Y."/>
        </authorList>
    </citation>
    <scope>NUCLEOTIDE SEQUENCE</scope>
    <source>
        <strain evidence="3">B73</strain>
    </source>
</reference>
<name>C0HIF0_MAIZE</name>
<dbReference type="PANTHER" id="PTHR46033">
    <property type="entry name" value="PROTEIN MAIN-LIKE 2"/>
    <property type="match status" value="1"/>
</dbReference>
<evidence type="ECO:0000256" key="1">
    <source>
        <dbReference type="SAM" id="MobiDB-lite"/>
    </source>
</evidence>
<dbReference type="InterPro" id="IPR019557">
    <property type="entry name" value="AminoTfrase-like_pln_mobile"/>
</dbReference>
<protein>
    <recommendedName>
        <fullName evidence="2">Aminotransferase-like plant mobile domain-containing protein</fullName>
    </recommendedName>
</protein>
<dbReference type="Pfam" id="PF10536">
    <property type="entry name" value="PMD"/>
    <property type="match status" value="1"/>
</dbReference>
<feature type="domain" description="Aminotransferase-like plant mobile" evidence="2">
    <location>
        <begin position="4"/>
        <end position="296"/>
    </location>
</feature>
<dbReference type="EnsemblPlants" id="Zm00001eb105710_T003">
    <property type="protein sequence ID" value="Zm00001eb105710_P003"/>
    <property type="gene ID" value="Zm00001eb105710"/>
</dbReference>
<accession>C0HIF0</accession>
<dbReference type="OrthoDB" id="600090at2759"/>
<dbReference type="InterPro" id="IPR044824">
    <property type="entry name" value="MAIN-like"/>
</dbReference>
<dbReference type="PANTHER" id="PTHR46033:SF69">
    <property type="entry name" value="OS07G0507600 PROTEIN"/>
    <property type="match status" value="1"/>
</dbReference>
<keyword evidence="6" id="KW-1267">Proteomics identification</keyword>
<reference evidence="5" key="2">
    <citation type="submission" date="2015-12" db="EMBL/GenBank/DDBJ databases">
        <title>Update maize B73 reference genome by single molecule sequencing technologies.</title>
        <authorList>
            <consortium name="Maize Genome Sequencing Project"/>
            <person name="Ware D."/>
        </authorList>
    </citation>
    <scope>NUCLEOTIDE SEQUENCE [LARGE SCALE GENOMIC DNA]</scope>
    <source>
        <strain evidence="5">cv. B73</strain>
    </source>
</reference>
<feature type="region of interest" description="Disordered" evidence="1">
    <location>
        <begin position="454"/>
        <end position="485"/>
    </location>
</feature>
<sequence length="518" mass="58819">MGFEIAPSLRDVSYILGIPVTGHVVTAEPIGDEAVKRMCLHYLGESPGNGEQLCGLIRLTWLYRNFHQLPEHPTINKIAYSTRAYLLYLVGSTLFPDTMRGFVSPRYLPLLADFGKIREYAWGAAALAHLYRGLSVAVTPNATTQFLGSATLLMAWIYEYLPITQPQQKNQSTLLPRACRWNFGGATRGQRKKVMDWRKVFEQLQFSEVNWNPYKDMNPAIVPEYCIAADNICYSRTWLISFNIKEAYVPDRFARQFGREQGRLHGVPMWTRRTWSKWKDWRTEYAREIEEFHQLVGCHFTPPAETNINSFPLHESSAGQNDAGCSLNISHNFSAMVEDLKNDLPVIGRYLEGNLLPSDVASFLERVSTMIKSYTPPQGSRRKDRVSHGPADPVRSKNPRKRGRHSLFQDSFPHRYLGTPVNIVFDGTIPLLNGGEALKEQVAMDPWRVSQSHLTMTTSSSSLDSSSPESMKRRREGGDEIPITRDTDCLQSGRLCVQLKMFKHRDGVNAEAANPIFR</sequence>
<organism evidence="3">
    <name type="scientific">Zea mays</name>
    <name type="common">Maize</name>
    <dbReference type="NCBI Taxonomy" id="4577"/>
    <lineage>
        <taxon>Eukaryota</taxon>
        <taxon>Viridiplantae</taxon>
        <taxon>Streptophyta</taxon>
        <taxon>Embryophyta</taxon>
        <taxon>Tracheophyta</taxon>
        <taxon>Spermatophyta</taxon>
        <taxon>Magnoliopsida</taxon>
        <taxon>Liliopsida</taxon>
        <taxon>Poales</taxon>
        <taxon>Poaceae</taxon>
        <taxon>PACMAD clade</taxon>
        <taxon>Panicoideae</taxon>
        <taxon>Andropogonodae</taxon>
        <taxon>Andropogoneae</taxon>
        <taxon>Tripsacinae</taxon>
        <taxon>Zea</taxon>
    </lineage>
</organism>
<feature type="compositionally biased region" description="Low complexity" evidence="1">
    <location>
        <begin position="454"/>
        <end position="469"/>
    </location>
</feature>
<dbReference type="ExpressionAtlas" id="C0HIF0">
    <property type="expression patterns" value="baseline and differential"/>
</dbReference>
<dbReference type="AlphaFoldDB" id="C0HIF0"/>
<dbReference type="EMBL" id="BT062106">
    <property type="protein sequence ID" value="ACN26803.1"/>
    <property type="molecule type" value="mRNA"/>
</dbReference>
<dbReference type="Proteomes" id="UP000007305">
    <property type="component" value="Chromosome 2"/>
</dbReference>
<evidence type="ECO:0000313" key="5">
    <source>
        <dbReference type="Proteomes" id="UP000007305"/>
    </source>
</evidence>
<proteinExistence type="evidence at protein level"/>
<evidence type="ECO:0000259" key="2">
    <source>
        <dbReference type="Pfam" id="PF10536"/>
    </source>
</evidence>
<evidence type="ECO:0000313" key="3">
    <source>
        <dbReference type="EMBL" id="ACN26803.1"/>
    </source>
</evidence>
<gene>
    <name evidence="4" type="primary">LOC100285542</name>
</gene>
<evidence type="ECO:0000313" key="4">
    <source>
        <dbReference type="EnsemblPlants" id="Zm00001eb105710_P003"/>
    </source>
</evidence>
<reference evidence="4" key="3">
    <citation type="submission" date="2019-07" db="EMBL/GenBank/DDBJ databases">
        <authorList>
            <person name="Seetharam A."/>
            <person name="Woodhouse M."/>
            <person name="Cannon E."/>
        </authorList>
    </citation>
    <scope>NUCLEOTIDE SEQUENCE [LARGE SCALE GENOMIC DNA]</scope>
    <source>
        <strain evidence="4">cv. B73</strain>
    </source>
</reference>
<evidence type="ECO:0007829" key="6">
    <source>
        <dbReference type="PeptideAtlas" id="C0HIF0"/>
    </source>
</evidence>